<organism evidence="2 3">
    <name type="scientific">Aspergillus calidoustus</name>
    <dbReference type="NCBI Taxonomy" id="454130"/>
    <lineage>
        <taxon>Eukaryota</taxon>
        <taxon>Fungi</taxon>
        <taxon>Dikarya</taxon>
        <taxon>Ascomycota</taxon>
        <taxon>Pezizomycotina</taxon>
        <taxon>Eurotiomycetes</taxon>
        <taxon>Eurotiomycetidae</taxon>
        <taxon>Eurotiales</taxon>
        <taxon>Aspergillaceae</taxon>
        <taxon>Aspergillus</taxon>
        <taxon>Aspergillus subgen. Nidulantes</taxon>
    </lineage>
</organism>
<keyword evidence="3" id="KW-1185">Reference proteome</keyword>
<dbReference type="Pfam" id="PF00515">
    <property type="entry name" value="TPR_1"/>
    <property type="match status" value="1"/>
</dbReference>
<protein>
    <submittedName>
        <fullName evidence="2">Uncharacterized protein</fullName>
    </submittedName>
</protein>
<name>A0A0U5GHW5_ASPCI</name>
<dbReference type="OMA" id="CPPINFI"/>
<keyword evidence="1" id="KW-0802">TPR repeat</keyword>
<evidence type="ECO:0000313" key="2">
    <source>
        <dbReference type="EMBL" id="CEL10797.1"/>
    </source>
</evidence>
<reference evidence="3" key="1">
    <citation type="journal article" date="2016" name="Genome Announc.">
        <title>Draft genome sequences of fungus Aspergillus calidoustus.</title>
        <authorList>
            <person name="Horn F."/>
            <person name="Linde J."/>
            <person name="Mattern D.J."/>
            <person name="Walther G."/>
            <person name="Guthke R."/>
            <person name="Scherlach K."/>
            <person name="Martin K."/>
            <person name="Brakhage A.A."/>
            <person name="Petzke L."/>
            <person name="Valiante V."/>
        </authorList>
    </citation>
    <scope>NUCLEOTIDE SEQUENCE [LARGE SCALE GENOMIC DNA]</scope>
    <source>
        <strain evidence="3">SF006504</strain>
    </source>
</reference>
<dbReference type="SUPFAM" id="SSF48452">
    <property type="entry name" value="TPR-like"/>
    <property type="match status" value="1"/>
</dbReference>
<dbReference type="InterPro" id="IPR011990">
    <property type="entry name" value="TPR-like_helical_dom_sf"/>
</dbReference>
<dbReference type="Gene3D" id="1.25.40.10">
    <property type="entry name" value="Tetratricopeptide repeat domain"/>
    <property type="match status" value="1"/>
</dbReference>
<feature type="repeat" description="TPR" evidence="1">
    <location>
        <begin position="407"/>
        <end position="440"/>
    </location>
</feature>
<dbReference type="InterPro" id="IPR019734">
    <property type="entry name" value="TPR_rpt"/>
</dbReference>
<sequence>MYFQKTEELRWKRNSETSDAMDFHPTSWADLDPDKFDEMQELARRGDSFTRFRAEKRRGALVISVSSATPGGPHVSAEARWYGMGSALCDDKKTSETSHPSFELYKRKTFIQRQSGNSLEQTTFFDVESDPNYEGANPGTITIEGFGLECWALKITWWGKFIQSVRVSTSPNPTIPLAGLLRRLDELRRSPGLLGQDSVQDELDLIDLVGDMGRQYGMRSSGHQPGWWIEMLYTKLNRADMSSPFIDGRTVSERWAGPLQRSDQQKELVFREILVAKELARRLDKYGEQATSQDLTPQILGALIAADLWVQNVSIVLGDKDIDTASLADPITPEERSDAEALKRLGNDATYGHDYPRALSMYSQAIKIDSGNAIYRSNRSAAYCALDQFEEAAEDAYIAVKIDPTYAKAWARLGMAYMKLNRSKKARKCYSRAVELAGPDVTETMKRGLAEAEAKIKAALAKVADGDKVTQSRAGKAILDQDWDLTLKTVRFHSLVHEQQVAGLVLFAQQMNWPYIDEVRDCVDKLYSRILAGEAVSPHLQDWIYGVALPGKFLALTIMSTLILCTPSISKTLKLSASWDWGLSLPQHSYWRTRTALGRVLGALPGVKSLNGWIGPCPAVEFMPPVKDAAGPRHIQLKAQVIHSLWFENVCPGAPLPRFGAEDDSFLFADEDITEPGPYDDRDLWQAQMSNHDFWIVPITPGRRPTTCELKSIQLEQVPIDRDPTHLLPKWLQGVGVESSIQWEYRANLVFQLSSEKPAVRYTLNTNPVFVTLPPCSGGPHRVHMQAFARYSHWYTVERLRHEQPPALMQPDRPFVVNATGKGEELLARAWCAQWGRNAVVRTEGGPCFACAVRSAGRSGLGFGVLIWA</sequence>
<dbReference type="OrthoDB" id="20872at2759"/>
<dbReference type="SMART" id="SM00028">
    <property type="entry name" value="TPR"/>
    <property type="match status" value="3"/>
</dbReference>
<dbReference type="AlphaFoldDB" id="A0A0U5GHW5"/>
<dbReference type="PANTHER" id="PTHR42345">
    <property type="entry name" value="TPR_REGION DOMAIN-CONTAINING PROTEIN"/>
    <property type="match status" value="1"/>
</dbReference>
<accession>A0A0U5GHW5</accession>
<feature type="repeat" description="TPR" evidence="1">
    <location>
        <begin position="339"/>
        <end position="372"/>
    </location>
</feature>
<dbReference type="PROSITE" id="PS50005">
    <property type="entry name" value="TPR"/>
    <property type="match status" value="2"/>
</dbReference>
<gene>
    <name evidence="2" type="ORF">ASPCAL13908</name>
</gene>
<evidence type="ECO:0000313" key="3">
    <source>
        <dbReference type="Proteomes" id="UP000054771"/>
    </source>
</evidence>
<dbReference type="Proteomes" id="UP000054771">
    <property type="component" value="Unassembled WGS sequence"/>
</dbReference>
<dbReference type="STRING" id="454130.A0A0U5GHW5"/>
<dbReference type="PANTHER" id="PTHR42345:SF2">
    <property type="entry name" value="HELICASE-LIKE PROTEIN"/>
    <property type="match status" value="1"/>
</dbReference>
<evidence type="ECO:0000256" key="1">
    <source>
        <dbReference type="PROSITE-ProRule" id="PRU00339"/>
    </source>
</evidence>
<proteinExistence type="predicted"/>
<dbReference type="EMBL" id="CDMC01000020">
    <property type="protein sequence ID" value="CEL10797.1"/>
    <property type="molecule type" value="Genomic_DNA"/>
</dbReference>